<evidence type="ECO:0000313" key="2">
    <source>
        <dbReference type="EMBL" id="VEL17939.1"/>
    </source>
</evidence>
<dbReference type="OrthoDB" id="6288609at2759"/>
<feature type="region of interest" description="Disordered" evidence="1">
    <location>
        <begin position="107"/>
        <end position="169"/>
    </location>
</feature>
<feature type="compositionally biased region" description="Polar residues" evidence="1">
    <location>
        <begin position="149"/>
        <end position="164"/>
    </location>
</feature>
<name>A0A448WQW4_9PLAT</name>
<evidence type="ECO:0000313" key="3">
    <source>
        <dbReference type="Proteomes" id="UP000784294"/>
    </source>
</evidence>
<sequence>LSHENICDNNHEAKRQVDKVCQSQIPEQPTTCHNGLPDIPGSVNRPSRPQHGPVTGVTTTGPEPLSTSPQTQSPIQIQSTLPATSTLSLSQSRQRSLNQRIRNQSQLHMQRHQLHQQLSHQPQQAVSIQPQSLSTIHFPSGQELPDQPLQRQQKQPNANPSVPTGDTGIVTAKDTIKAPFPSTESCPSVTKGQLHKYAYERLFQLGPYDDLVKSHLNPADRRIKAVAAKNGCYIGITGPKLIHPDLDSAGGFQASRARITYQCCVAGPTGDKVNKCLNYLKETFPNSFLRITFRC</sequence>
<keyword evidence="3" id="KW-1185">Reference proteome</keyword>
<evidence type="ECO:0000256" key="1">
    <source>
        <dbReference type="SAM" id="MobiDB-lite"/>
    </source>
</evidence>
<organism evidence="2 3">
    <name type="scientific">Protopolystoma xenopodis</name>
    <dbReference type="NCBI Taxonomy" id="117903"/>
    <lineage>
        <taxon>Eukaryota</taxon>
        <taxon>Metazoa</taxon>
        <taxon>Spiralia</taxon>
        <taxon>Lophotrochozoa</taxon>
        <taxon>Platyhelminthes</taxon>
        <taxon>Monogenea</taxon>
        <taxon>Polyopisthocotylea</taxon>
        <taxon>Polystomatidea</taxon>
        <taxon>Polystomatidae</taxon>
        <taxon>Protopolystoma</taxon>
    </lineage>
</organism>
<proteinExistence type="predicted"/>
<feature type="compositionally biased region" description="Low complexity" evidence="1">
    <location>
        <begin position="52"/>
        <end position="76"/>
    </location>
</feature>
<reference evidence="2" key="1">
    <citation type="submission" date="2018-11" db="EMBL/GenBank/DDBJ databases">
        <authorList>
            <consortium name="Pathogen Informatics"/>
        </authorList>
    </citation>
    <scope>NUCLEOTIDE SEQUENCE</scope>
</reference>
<comment type="caution">
    <text evidence="2">The sequence shown here is derived from an EMBL/GenBank/DDBJ whole genome shotgun (WGS) entry which is preliminary data.</text>
</comment>
<accession>A0A448WQW4</accession>
<feature type="compositionally biased region" description="Low complexity" evidence="1">
    <location>
        <begin position="115"/>
        <end position="124"/>
    </location>
</feature>
<dbReference type="EMBL" id="CAAALY010034918">
    <property type="protein sequence ID" value="VEL17939.1"/>
    <property type="molecule type" value="Genomic_DNA"/>
</dbReference>
<dbReference type="AlphaFoldDB" id="A0A448WQW4"/>
<feature type="region of interest" description="Disordered" evidence="1">
    <location>
        <begin position="27"/>
        <end position="76"/>
    </location>
</feature>
<gene>
    <name evidence="2" type="ORF">PXEA_LOCUS11379</name>
</gene>
<dbReference type="Proteomes" id="UP000784294">
    <property type="component" value="Unassembled WGS sequence"/>
</dbReference>
<feature type="compositionally biased region" description="Polar residues" evidence="1">
    <location>
        <begin position="125"/>
        <end position="137"/>
    </location>
</feature>
<protein>
    <submittedName>
        <fullName evidence="2">Uncharacterized protein</fullName>
    </submittedName>
</protein>
<feature type="non-terminal residue" evidence="2">
    <location>
        <position position="1"/>
    </location>
</feature>